<dbReference type="AlphaFoldDB" id="A0A433J5U3"/>
<dbReference type="EMBL" id="RZIJ01000015">
    <property type="protein sequence ID" value="RUQ68099.1"/>
    <property type="molecule type" value="Genomic_DNA"/>
</dbReference>
<evidence type="ECO:0000256" key="1">
    <source>
        <dbReference type="SAM" id="MobiDB-lite"/>
    </source>
</evidence>
<evidence type="ECO:0000313" key="2">
    <source>
        <dbReference type="EMBL" id="RUQ68099.1"/>
    </source>
</evidence>
<dbReference type="Proteomes" id="UP000280346">
    <property type="component" value="Unassembled WGS sequence"/>
</dbReference>
<organism evidence="2 3">
    <name type="scientific">Azospirillum doebereinerae</name>
    <dbReference type="NCBI Taxonomy" id="92933"/>
    <lineage>
        <taxon>Bacteria</taxon>
        <taxon>Pseudomonadati</taxon>
        <taxon>Pseudomonadota</taxon>
        <taxon>Alphaproteobacteria</taxon>
        <taxon>Rhodospirillales</taxon>
        <taxon>Azospirillaceae</taxon>
        <taxon>Azospirillum</taxon>
    </lineage>
</organism>
<dbReference type="RefSeq" id="WP_127000544.1">
    <property type="nucleotide sequence ID" value="NZ_JBNPXW010000013.1"/>
</dbReference>
<evidence type="ECO:0000313" key="3">
    <source>
        <dbReference type="Proteomes" id="UP000280346"/>
    </source>
</evidence>
<dbReference type="OrthoDB" id="9757917at2"/>
<gene>
    <name evidence="2" type="ORF">EJ913_18455</name>
</gene>
<comment type="caution">
    <text evidence="2">The sequence shown here is derived from an EMBL/GenBank/DDBJ whole genome shotgun (WGS) entry which is preliminary data.</text>
</comment>
<proteinExistence type="predicted"/>
<protein>
    <submittedName>
        <fullName evidence="2">Uncharacterized protein</fullName>
    </submittedName>
</protein>
<name>A0A433J5U3_9PROT</name>
<feature type="region of interest" description="Disordered" evidence="1">
    <location>
        <begin position="1"/>
        <end position="21"/>
    </location>
</feature>
<sequence length="193" mass="20568">MSDNNEAVPDAVVDRAPSEAPPPLRIEATLTPRLNLAFHQNAVPVLRELVLVNDGDASFEAVELTLTSEPAFVAPKTWRIDAVPAGQRYHVSKLDVTLDGAMLGRLTEAESATVTITAAAAGSPKQLARTERSLELLARNQWGGVGNIPEMIAAFVQPNDPAVERVLKKAADILRQNGKSGSLNGYEGGPKRA</sequence>
<reference evidence="2 3" key="1">
    <citation type="submission" date="2018-12" db="EMBL/GenBank/DDBJ databases">
        <authorList>
            <person name="Yang Y."/>
        </authorList>
    </citation>
    <scope>NUCLEOTIDE SEQUENCE [LARGE SCALE GENOMIC DNA]</scope>
    <source>
        <strain evidence="2 3">GSF71</strain>
    </source>
</reference>
<accession>A0A433J5U3</accession>
<keyword evidence="3" id="KW-1185">Reference proteome</keyword>